<dbReference type="InterPro" id="IPR001024">
    <property type="entry name" value="PLAT/LH2_dom"/>
</dbReference>
<gene>
    <name evidence="16" type="ORF">KC01_LOCUS38531</name>
</gene>
<feature type="domain" description="PLAT" evidence="14">
    <location>
        <begin position="2"/>
        <end position="118"/>
    </location>
</feature>
<comment type="similarity">
    <text evidence="3">Belongs to the lipoxygenase family.</text>
</comment>
<feature type="transmembrane region" description="Helical" evidence="13">
    <location>
        <begin position="668"/>
        <end position="698"/>
    </location>
</feature>
<dbReference type="GO" id="GO:0034440">
    <property type="term" value="P:lipid oxidation"/>
    <property type="evidence" value="ECO:0007669"/>
    <property type="project" value="InterPro"/>
</dbReference>
<dbReference type="GO" id="GO:0005737">
    <property type="term" value="C:cytoplasm"/>
    <property type="evidence" value="ECO:0007669"/>
    <property type="project" value="UniProtKB-SubCell"/>
</dbReference>
<evidence type="ECO:0000256" key="12">
    <source>
        <dbReference type="PROSITE-ProRule" id="PRU00152"/>
    </source>
</evidence>
<keyword evidence="6" id="KW-0223">Dioxygenase</keyword>
<feature type="binding site" evidence="10">
    <location>
        <position position="79"/>
    </location>
    <ligand>
        <name>Ca(2+)</name>
        <dbReference type="ChEBI" id="CHEBI:29108"/>
        <label>1</label>
    </ligand>
</feature>
<feature type="transmembrane region" description="Helical" evidence="13">
    <location>
        <begin position="609"/>
        <end position="631"/>
    </location>
</feature>
<comment type="cofactor">
    <cofactor evidence="9">
        <name>Fe cation</name>
        <dbReference type="ChEBI" id="CHEBI:24875"/>
    </cofactor>
    <text evidence="9">Binds 1 Fe cation per subunit.</text>
</comment>
<dbReference type="InterPro" id="IPR036226">
    <property type="entry name" value="LipOase_C_sf"/>
</dbReference>
<keyword evidence="10" id="KW-0106">Calcium</keyword>
<dbReference type="GO" id="GO:0005506">
    <property type="term" value="F:iron ion binding"/>
    <property type="evidence" value="ECO:0007669"/>
    <property type="project" value="InterPro"/>
</dbReference>
<dbReference type="InterPro" id="IPR013819">
    <property type="entry name" value="LipOase_C"/>
</dbReference>
<dbReference type="InterPro" id="IPR020834">
    <property type="entry name" value="LipOase_CS"/>
</dbReference>
<dbReference type="AlphaFoldDB" id="A0AAV2MFJ9"/>
<comment type="subcellular location">
    <subcellularLocation>
        <location evidence="1">Cytoplasm</location>
    </subcellularLocation>
</comment>
<evidence type="ECO:0000256" key="7">
    <source>
        <dbReference type="ARBA" id="ARBA00023002"/>
    </source>
</evidence>
<feature type="domain" description="Lipoxygenase" evidence="15">
    <location>
        <begin position="118"/>
        <end position="613"/>
    </location>
</feature>
<dbReference type="PROSITE" id="PS51393">
    <property type="entry name" value="LIPOXYGENASE_3"/>
    <property type="match status" value="1"/>
</dbReference>
<sequence>MSTYEVTVFTGNRNWAGTSNNIYIKLIGRTGESDRTCITPLLTTGFWSGQQTNVRLSCSESLGDLIMVELDKQSVIQNDSWFVDKVEVQSPEGKVFKFPMYHWIQNEKVHSFMEGTAQILSQDQHHLTLAARKRELQLRKYEYCWKVQTEGIPHLIKAESASDLPPEVQFSFTKDMGIKWNITVVMLELKLAHFKDSAIPWSDMDSIKAMNSRSKTTVTEYVEQNWEKDEFFGYQCLNGLNPMMIRRCSSLPANFPVTDDMLHLEGFTLEQEMKNGNMFLCDYKMLDGVKTNIINDKKQYLAAPLVLFHKTSDDELKPVAIQLKQTAAEDNPIFVPTDTKYDWLLAKTFVRAADFMDHGLNRHLLRTHLLSEVFSVSLLRNFPRVHPLYKLLVPHTRYTLHINIRARERLISKDGLITQNSACGADGIITILQRALSSVTYSSLCVPDNIKERGVEKVPNYYYRDDALKLWDIMHRFVTGVIKHYYKNDAEVKDDPELQAYIKEVFEYGFLSETESGIPQRFCTVDELVKFVTMVIFNSSAQHTAVNNGHLDFGGFLPNMPSSLQQAPPTVKGKANEDILLKTLPDRNTSAISLTTFWLLSALTQSSDFVPLGPLFMLLLPLLMLTLRLLVLLLPPLALLWPLTLLFLLPLFPLLPFLFLLPLTPLPLLLLLALLLLLLPLLTVFLLALLLLALPLLLRLSPDGLSFFFTAFSALSV</sequence>
<feature type="transmembrane region" description="Helical" evidence="13">
    <location>
        <begin position="638"/>
        <end position="662"/>
    </location>
</feature>
<dbReference type="GO" id="GO:0016702">
    <property type="term" value="F:oxidoreductase activity, acting on single donors with incorporation of molecular oxygen, incorporation of two atoms of oxygen"/>
    <property type="evidence" value="ECO:0007669"/>
    <property type="project" value="InterPro"/>
</dbReference>
<organism evidence="16 17">
    <name type="scientific">Knipowitschia caucasica</name>
    <name type="common">Caucasian dwarf goby</name>
    <name type="synonym">Pomatoschistus caucasicus</name>
    <dbReference type="NCBI Taxonomy" id="637954"/>
    <lineage>
        <taxon>Eukaryota</taxon>
        <taxon>Metazoa</taxon>
        <taxon>Chordata</taxon>
        <taxon>Craniata</taxon>
        <taxon>Vertebrata</taxon>
        <taxon>Euteleostomi</taxon>
        <taxon>Actinopterygii</taxon>
        <taxon>Neopterygii</taxon>
        <taxon>Teleostei</taxon>
        <taxon>Neoteleostei</taxon>
        <taxon>Acanthomorphata</taxon>
        <taxon>Gobiaria</taxon>
        <taxon>Gobiiformes</taxon>
        <taxon>Gobioidei</taxon>
        <taxon>Gobiidae</taxon>
        <taxon>Gobiinae</taxon>
        <taxon>Knipowitschia</taxon>
    </lineage>
</organism>
<reference evidence="16 17" key="1">
    <citation type="submission" date="2024-04" db="EMBL/GenBank/DDBJ databases">
        <authorList>
            <person name="Waldvogel A.-M."/>
            <person name="Schoenle A."/>
        </authorList>
    </citation>
    <scope>NUCLEOTIDE SEQUENCE [LARGE SCALE GENOMIC DNA]</scope>
</reference>
<dbReference type="InterPro" id="IPR001885">
    <property type="entry name" value="LipOase_mml"/>
</dbReference>
<proteinExistence type="inferred from homology"/>
<dbReference type="Pfam" id="PF00305">
    <property type="entry name" value="Lipoxygenase"/>
    <property type="match status" value="1"/>
</dbReference>
<dbReference type="InterPro" id="IPR036392">
    <property type="entry name" value="PLAT/LH2_dom_sf"/>
</dbReference>
<dbReference type="PANTHER" id="PTHR11771">
    <property type="entry name" value="LIPOXYGENASE"/>
    <property type="match status" value="1"/>
</dbReference>
<keyword evidence="13" id="KW-1133">Transmembrane helix</keyword>
<dbReference type="EMBL" id="OZ035829">
    <property type="protein sequence ID" value="CAL1612182.1"/>
    <property type="molecule type" value="Genomic_DNA"/>
</dbReference>
<dbReference type="Proteomes" id="UP001497482">
    <property type="component" value="Chromosome 7"/>
</dbReference>
<evidence type="ECO:0000256" key="8">
    <source>
        <dbReference type="ARBA" id="ARBA00023098"/>
    </source>
</evidence>
<evidence type="ECO:0000259" key="15">
    <source>
        <dbReference type="PROSITE" id="PS51393"/>
    </source>
</evidence>
<evidence type="ECO:0000259" key="14">
    <source>
        <dbReference type="PROSITE" id="PS50095"/>
    </source>
</evidence>
<dbReference type="PRINTS" id="PR00467">
    <property type="entry name" value="MAMLPOXGNASE"/>
</dbReference>
<keyword evidence="7" id="KW-0560">Oxidoreductase</keyword>
<evidence type="ECO:0000313" key="17">
    <source>
        <dbReference type="Proteomes" id="UP001497482"/>
    </source>
</evidence>
<feature type="binding site" evidence="9">
    <location>
        <position position="363"/>
    </location>
    <ligand>
        <name>Fe cation</name>
        <dbReference type="ChEBI" id="CHEBI:24875"/>
        <note>catalytic</note>
    </ligand>
</feature>
<dbReference type="SUPFAM" id="SSF49723">
    <property type="entry name" value="Lipase/lipooxygenase domain (PLAT/LH2 domain)"/>
    <property type="match status" value="1"/>
</dbReference>
<protein>
    <recommendedName>
        <fullName evidence="18">Lipoxygenase</fullName>
    </recommendedName>
</protein>
<dbReference type="PROSITE" id="PS00081">
    <property type="entry name" value="LIPOXYGENASE_2"/>
    <property type="match status" value="1"/>
</dbReference>
<keyword evidence="17" id="KW-1185">Reference proteome</keyword>
<dbReference type="Gene3D" id="2.60.60.20">
    <property type="entry name" value="PLAT/LH2 domain"/>
    <property type="match status" value="1"/>
</dbReference>
<dbReference type="PRINTS" id="PR00087">
    <property type="entry name" value="LIPOXYGENASE"/>
</dbReference>
<evidence type="ECO:0000256" key="5">
    <source>
        <dbReference type="ARBA" id="ARBA00022723"/>
    </source>
</evidence>
<dbReference type="Gene3D" id="1.20.245.10">
    <property type="entry name" value="Lipoxygenase-1, Domain 5"/>
    <property type="match status" value="1"/>
</dbReference>
<dbReference type="Pfam" id="PF01477">
    <property type="entry name" value="PLAT"/>
    <property type="match status" value="1"/>
</dbReference>
<evidence type="ECO:0000256" key="13">
    <source>
        <dbReference type="SAM" id="Phobius"/>
    </source>
</evidence>
<dbReference type="PROSITE" id="PS50095">
    <property type="entry name" value="PLAT"/>
    <property type="match status" value="1"/>
</dbReference>
<keyword evidence="9" id="KW-0408">Iron</keyword>
<evidence type="ECO:0000256" key="4">
    <source>
        <dbReference type="ARBA" id="ARBA00022490"/>
    </source>
</evidence>
<feature type="binding site" evidence="9">
    <location>
        <position position="543"/>
    </location>
    <ligand>
        <name>Fe cation</name>
        <dbReference type="ChEBI" id="CHEBI:24875"/>
        <note>catalytic</note>
    </ligand>
</feature>
<feature type="binding site" evidence="10">
    <location>
        <position position="17"/>
    </location>
    <ligand>
        <name>Ca(2+)</name>
        <dbReference type="ChEBI" id="CHEBI:29108"/>
        <label>1</label>
    </ligand>
</feature>
<evidence type="ECO:0000256" key="1">
    <source>
        <dbReference type="ARBA" id="ARBA00004496"/>
    </source>
</evidence>
<dbReference type="SUPFAM" id="SSF48484">
    <property type="entry name" value="Lipoxigenase"/>
    <property type="match status" value="1"/>
</dbReference>
<feature type="binding site" evidence="9">
    <location>
        <position position="368"/>
    </location>
    <ligand>
        <name>Fe cation</name>
        <dbReference type="ChEBI" id="CHEBI:24875"/>
        <note>catalytic</note>
    </ligand>
</feature>
<evidence type="ECO:0000256" key="10">
    <source>
        <dbReference type="PIRSR" id="PIRSR601885-2"/>
    </source>
</evidence>
<keyword evidence="13" id="KW-0472">Membrane</keyword>
<evidence type="ECO:0000313" key="16">
    <source>
        <dbReference type="EMBL" id="CAL1612182.1"/>
    </source>
</evidence>
<name>A0AAV2MFJ9_KNICA</name>
<evidence type="ECO:0008006" key="18">
    <source>
        <dbReference type="Google" id="ProtNLM"/>
    </source>
</evidence>
<evidence type="ECO:0000256" key="11">
    <source>
        <dbReference type="PIRSR" id="PIRSR601885-3"/>
    </source>
</evidence>
<evidence type="ECO:0000256" key="6">
    <source>
        <dbReference type="ARBA" id="ARBA00022964"/>
    </source>
</evidence>
<comment type="pathway">
    <text evidence="2">Lipid metabolism.</text>
</comment>
<comment type="caution">
    <text evidence="12">Lacks conserved residue(s) required for the propagation of feature annotation.</text>
</comment>
<feature type="site" description="Essential for stabilizing binding to COTL1" evidence="11">
    <location>
        <position position="103"/>
    </location>
</feature>
<dbReference type="SMART" id="SM00308">
    <property type="entry name" value="LH2"/>
    <property type="match status" value="1"/>
</dbReference>
<keyword evidence="8" id="KW-0443">Lipid metabolism</keyword>
<dbReference type="InterPro" id="IPR000907">
    <property type="entry name" value="LipOase"/>
</dbReference>
<keyword evidence="5 9" id="KW-0479">Metal-binding</keyword>
<evidence type="ECO:0000256" key="2">
    <source>
        <dbReference type="ARBA" id="ARBA00005189"/>
    </source>
</evidence>
<evidence type="ECO:0000256" key="9">
    <source>
        <dbReference type="PIRSR" id="PIRSR601885-1"/>
    </source>
</evidence>
<accession>A0AAV2MFJ9</accession>
<keyword evidence="13" id="KW-0812">Transmembrane</keyword>
<keyword evidence="4" id="KW-0963">Cytoplasm</keyword>
<dbReference type="Gene3D" id="3.10.450.60">
    <property type="match status" value="1"/>
</dbReference>
<evidence type="ECO:0000256" key="3">
    <source>
        <dbReference type="ARBA" id="ARBA00009419"/>
    </source>
</evidence>